<evidence type="ECO:0000256" key="2">
    <source>
        <dbReference type="ARBA" id="ARBA00022603"/>
    </source>
</evidence>
<sequence>MLLSNYKTRGKKPMKYIESKKNDEIKQIAKLSSTKYIKKTGTYLIEGFHLVREADANDQKILKILVTENHEDDRLVKKYYDNAIGISDDVAQSLSETKTPQGIFAVIEVQKKEELTDLSGQWVMLSDVQDPGNVGTIIRTADAAGYDGVITSLDSADFYQPKVQRSMQGSQFHLPIYRMDLHKAIDLAKESGLIVYGSEVNDQAESYTELEKTSDFAVIMGNEAHGLTEDVLEKTDKNIYIPILGKAESLNVAVAAGILLYGLKI</sequence>
<dbReference type="InterPro" id="IPR029026">
    <property type="entry name" value="tRNA_m1G_MTases_N"/>
</dbReference>
<dbReference type="SUPFAM" id="SSF55315">
    <property type="entry name" value="L30e-like"/>
    <property type="match status" value="1"/>
</dbReference>
<dbReference type="PATRIC" id="fig|1423811.3.peg.51"/>
<dbReference type="InterPro" id="IPR051259">
    <property type="entry name" value="rRNA_Methyltransferase"/>
</dbReference>
<dbReference type="GO" id="GO:0008173">
    <property type="term" value="F:RNA methyltransferase activity"/>
    <property type="evidence" value="ECO:0007669"/>
    <property type="project" value="InterPro"/>
</dbReference>
<gene>
    <name evidence="5" type="ORF">FC72_GL000051</name>
</gene>
<comment type="similarity">
    <text evidence="1">Belongs to the class IV-like SAM-binding methyltransferase superfamily. RNA methyltransferase TrmH family.</text>
</comment>
<dbReference type="Gene3D" id="3.40.1280.10">
    <property type="match status" value="1"/>
</dbReference>
<dbReference type="PANTHER" id="PTHR43191">
    <property type="entry name" value="RRNA METHYLTRANSFERASE 3"/>
    <property type="match status" value="1"/>
</dbReference>
<dbReference type="GO" id="GO:0003723">
    <property type="term" value="F:RNA binding"/>
    <property type="evidence" value="ECO:0007669"/>
    <property type="project" value="InterPro"/>
</dbReference>
<evidence type="ECO:0000256" key="1">
    <source>
        <dbReference type="ARBA" id="ARBA00007228"/>
    </source>
</evidence>
<dbReference type="GO" id="GO:0006396">
    <property type="term" value="P:RNA processing"/>
    <property type="evidence" value="ECO:0007669"/>
    <property type="project" value="InterPro"/>
</dbReference>
<dbReference type="Gene3D" id="3.30.1330.30">
    <property type="match status" value="1"/>
</dbReference>
<dbReference type="EMBL" id="AZDG01000001">
    <property type="protein sequence ID" value="KRK65610.1"/>
    <property type="molecule type" value="Genomic_DNA"/>
</dbReference>
<dbReference type="Proteomes" id="UP000050929">
    <property type="component" value="Unassembled WGS sequence"/>
</dbReference>
<evidence type="ECO:0000259" key="4">
    <source>
        <dbReference type="SMART" id="SM00967"/>
    </source>
</evidence>
<dbReference type="InterPro" id="IPR029064">
    <property type="entry name" value="Ribosomal_eL30-like_sf"/>
</dbReference>
<dbReference type="Pfam" id="PF00588">
    <property type="entry name" value="SpoU_methylase"/>
    <property type="match status" value="1"/>
</dbReference>
<evidence type="ECO:0000256" key="3">
    <source>
        <dbReference type="ARBA" id="ARBA00022679"/>
    </source>
</evidence>
<comment type="caution">
    <text evidence="5">The sequence shown here is derived from an EMBL/GenBank/DDBJ whole genome shotgun (WGS) entry which is preliminary data.</text>
</comment>
<dbReference type="InterPro" id="IPR013123">
    <property type="entry name" value="SpoU_subst-bd"/>
</dbReference>
<dbReference type="SUPFAM" id="SSF75217">
    <property type="entry name" value="alpha/beta knot"/>
    <property type="match status" value="1"/>
</dbReference>
<dbReference type="InterPro" id="IPR001537">
    <property type="entry name" value="SpoU_MeTrfase"/>
</dbReference>
<keyword evidence="6" id="KW-1185">Reference proteome</keyword>
<keyword evidence="3 5" id="KW-0808">Transferase</keyword>
<evidence type="ECO:0000313" key="5">
    <source>
        <dbReference type="EMBL" id="KRK65610.1"/>
    </source>
</evidence>
<keyword evidence="2 5" id="KW-0489">Methyltransferase</keyword>
<evidence type="ECO:0000313" key="6">
    <source>
        <dbReference type="Proteomes" id="UP000050929"/>
    </source>
</evidence>
<feature type="domain" description="RNA 2-O ribose methyltransferase substrate binding" evidence="4">
    <location>
        <begin position="44"/>
        <end position="113"/>
    </location>
</feature>
<name>A0A0R1JC03_9LACO</name>
<proteinExistence type="inferred from homology"/>
<dbReference type="Pfam" id="PF22435">
    <property type="entry name" value="MRM3-like_sub_bind"/>
    <property type="match status" value="1"/>
</dbReference>
<dbReference type="InterPro" id="IPR053888">
    <property type="entry name" value="MRM3-like_sub_bind"/>
</dbReference>
<dbReference type="GO" id="GO:0032259">
    <property type="term" value="P:methylation"/>
    <property type="evidence" value="ECO:0007669"/>
    <property type="project" value="UniProtKB-KW"/>
</dbReference>
<reference evidence="5 6" key="1">
    <citation type="journal article" date="2015" name="Genome Announc.">
        <title>Expanding the biotechnology potential of lactobacilli through comparative genomics of 213 strains and associated genera.</title>
        <authorList>
            <person name="Sun Z."/>
            <person name="Harris H.M."/>
            <person name="McCann A."/>
            <person name="Guo C."/>
            <person name="Argimon S."/>
            <person name="Zhang W."/>
            <person name="Yang X."/>
            <person name="Jeffery I.B."/>
            <person name="Cooney J.C."/>
            <person name="Kagawa T.F."/>
            <person name="Liu W."/>
            <person name="Song Y."/>
            <person name="Salvetti E."/>
            <person name="Wrobel A."/>
            <person name="Rasinkangas P."/>
            <person name="Parkhill J."/>
            <person name="Rea M.C."/>
            <person name="O'Sullivan O."/>
            <person name="Ritari J."/>
            <person name="Douillard F.P."/>
            <person name="Paul Ross R."/>
            <person name="Yang R."/>
            <person name="Briner A.E."/>
            <person name="Felis G.E."/>
            <person name="de Vos W.M."/>
            <person name="Barrangou R."/>
            <person name="Klaenhammer T.R."/>
            <person name="Caufield P.W."/>
            <person name="Cui Y."/>
            <person name="Zhang H."/>
            <person name="O'Toole P.W."/>
        </authorList>
    </citation>
    <scope>NUCLEOTIDE SEQUENCE [LARGE SCALE GENOMIC DNA]</scope>
    <source>
        <strain evidence="5 6">DSM 20183</strain>
    </source>
</reference>
<dbReference type="PANTHER" id="PTHR43191:SF2">
    <property type="entry name" value="RRNA METHYLTRANSFERASE 3, MITOCHONDRIAL"/>
    <property type="match status" value="1"/>
</dbReference>
<dbReference type="GO" id="GO:0005737">
    <property type="term" value="C:cytoplasm"/>
    <property type="evidence" value="ECO:0007669"/>
    <property type="project" value="UniProtKB-ARBA"/>
</dbReference>
<dbReference type="SMART" id="SM00967">
    <property type="entry name" value="SpoU_sub_bind"/>
    <property type="match status" value="1"/>
</dbReference>
<organism evidence="5 6">
    <name type="scientific">Companilactobacillus tucceti DSM 20183</name>
    <dbReference type="NCBI Taxonomy" id="1423811"/>
    <lineage>
        <taxon>Bacteria</taxon>
        <taxon>Bacillati</taxon>
        <taxon>Bacillota</taxon>
        <taxon>Bacilli</taxon>
        <taxon>Lactobacillales</taxon>
        <taxon>Lactobacillaceae</taxon>
        <taxon>Companilactobacillus</taxon>
    </lineage>
</organism>
<dbReference type="InterPro" id="IPR029028">
    <property type="entry name" value="Alpha/beta_knot_MTases"/>
</dbReference>
<dbReference type="CDD" id="cd18095">
    <property type="entry name" value="SpoU-like_rRNA-MTase"/>
    <property type="match status" value="1"/>
</dbReference>
<dbReference type="AlphaFoldDB" id="A0A0R1JC03"/>
<protein>
    <submittedName>
        <fullName evidence="5">RNA methyltransferase, TrmH family</fullName>
    </submittedName>
</protein>
<accession>A0A0R1JC03</accession>
<dbReference type="STRING" id="1423811.FC72_GL000051"/>